<dbReference type="PROSITE" id="PS00211">
    <property type="entry name" value="ABC_TRANSPORTER_1"/>
    <property type="match status" value="1"/>
</dbReference>
<evidence type="ECO:0000313" key="7">
    <source>
        <dbReference type="EMBL" id="MBB6073302.1"/>
    </source>
</evidence>
<dbReference type="EMBL" id="JACHIA010000023">
    <property type="protein sequence ID" value="MBB6073302.1"/>
    <property type="molecule type" value="Genomic_DNA"/>
</dbReference>
<feature type="region of interest" description="Disordered" evidence="5">
    <location>
        <begin position="291"/>
        <end position="311"/>
    </location>
</feature>
<evidence type="ECO:0000256" key="5">
    <source>
        <dbReference type="SAM" id="MobiDB-lite"/>
    </source>
</evidence>
<organism evidence="7 8">
    <name type="scientific">Longimicrobium terrae</name>
    <dbReference type="NCBI Taxonomy" id="1639882"/>
    <lineage>
        <taxon>Bacteria</taxon>
        <taxon>Pseudomonadati</taxon>
        <taxon>Gemmatimonadota</taxon>
        <taxon>Longimicrobiia</taxon>
        <taxon>Longimicrobiales</taxon>
        <taxon>Longimicrobiaceae</taxon>
        <taxon>Longimicrobium</taxon>
    </lineage>
</organism>
<evidence type="ECO:0000256" key="1">
    <source>
        <dbReference type="ARBA" id="ARBA00005417"/>
    </source>
</evidence>
<dbReference type="InterPro" id="IPR017871">
    <property type="entry name" value="ABC_transporter-like_CS"/>
</dbReference>
<keyword evidence="4 7" id="KW-0067">ATP-binding</keyword>
<gene>
    <name evidence="7" type="ORF">HNQ61_004969</name>
</gene>
<protein>
    <submittedName>
        <fullName evidence="7">ABC-2 type transport system ATP-binding protein</fullName>
    </submittedName>
</protein>
<dbReference type="InterPro" id="IPR003593">
    <property type="entry name" value="AAA+_ATPase"/>
</dbReference>
<dbReference type="SMART" id="SM00382">
    <property type="entry name" value="AAA"/>
    <property type="match status" value="1"/>
</dbReference>
<evidence type="ECO:0000256" key="3">
    <source>
        <dbReference type="ARBA" id="ARBA00022741"/>
    </source>
</evidence>
<dbReference type="Pfam" id="PF00005">
    <property type="entry name" value="ABC_tran"/>
    <property type="match status" value="1"/>
</dbReference>
<evidence type="ECO:0000259" key="6">
    <source>
        <dbReference type="PROSITE" id="PS50893"/>
    </source>
</evidence>
<reference evidence="7 8" key="1">
    <citation type="submission" date="2020-08" db="EMBL/GenBank/DDBJ databases">
        <title>Genomic Encyclopedia of Type Strains, Phase IV (KMG-IV): sequencing the most valuable type-strain genomes for metagenomic binning, comparative biology and taxonomic classification.</title>
        <authorList>
            <person name="Goeker M."/>
        </authorList>
    </citation>
    <scope>NUCLEOTIDE SEQUENCE [LARGE SCALE GENOMIC DNA]</scope>
    <source>
        <strain evidence="7 8">DSM 29007</strain>
    </source>
</reference>
<dbReference type="Proteomes" id="UP000582837">
    <property type="component" value="Unassembled WGS sequence"/>
</dbReference>
<dbReference type="CDD" id="cd03230">
    <property type="entry name" value="ABC_DR_subfamily_A"/>
    <property type="match status" value="1"/>
</dbReference>
<feature type="compositionally biased region" description="Polar residues" evidence="5">
    <location>
        <begin position="302"/>
        <end position="311"/>
    </location>
</feature>
<dbReference type="InterPro" id="IPR027417">
    <property type="entry name" value="P-loop_NTPase"/>
</dbReference>
<keyword evidence="3" id="KW-0547">Nucleotide-binding</keyword>
<comment type="caution">
    <text evidence="7">The sequence shown here is derived from an EMBL/GenBank/DDBJ whole genome shotgun (WGS) entry which is preliminary data.</text>
</comment>
<evidence type="ECO:0000256" key="4">
    <source>
        <dbReference type="ARBA" id="ARBA00022840"/>
    </source>
</evidence>
<sequence length="311" mass="33992">MIRLTEVGKDFGGPLARLRRERVRALDGVSIHVPAGSAVGLVGPNGAGKSTVIKLLLGYLHPSRGGVEIGGMLPRDYVERHGVSYVPDRVTIPPWWTVRGALRTFAALAELDDWEPRVEREIARLELGPVADRRIRALSKGNLQRVALAQALLADRKVMILDEPTDGLDPEWVARVREILAEWRAADPERVLLFASHDLDEVERVADQVVVLQAGRVHEVLDMAGDGPVPSWTLEVEGTESARLVAQAFPGALPLPGQAHAFRVEAGSARDLGRRMQTLLERGGVVRALTPGRGSLRERYRSSGTQRRGPA</sequence>
<feature type="domain" description="ABC transporter" evidence="6">
    <location>
        <begin position="2"/>
        <end position="239"/>
    </location>
</feature>
<proteinExistence type="inferred from homology"/>
<dbReference type="GO" id="GO:0016887">
    <property type="term" value="F:ATP hydrolysis activity"/>
    <property type="evidence" value="ECO:0007669"/>
    <property type="project" value="InterPro"/>
</dbReference>
<dbReference type="PROSITE" id="PS50893">
    <property type="entry name" value="ABC_TRANSPORTER_2"/>
    <property type="match status" value="1"/>
</dbReference>
<keyword evidence="8" id="KW-1185">Reference proteome</keyword>
<dbReference type="Gene3D" id="3.40.50.300">
    <property type="entry name" value="P-loop containing nucleotide triphosphate hydrolases"/>
    <property type="match status" value="1"/>
</dbReference>
<name>A0A841H5U2_9BACT</name>
<evidence type="ECO:0000256" key="2">
    <source>
        <dbReference type="ARBA" id="ARBA00022448"/>
    </source>
</evidence>
<dbReference type="PANTHER" id="PTHR43335">
    <property type="entry name" value="ABC TRANSPORTER, ATP-BINDING PROTEIN"/>
    <property type="match status" value="1"/>
</dbReference>
<accession>A0A841H5U2</accession>
<dbReference type="RefSeq" id="WP_170032936.1">
    <property type="nucleotide sequence ID" value="NZ_JABDTL010000001.1"/>
</dbReference>
<dbReference type="AlphaFoldDB" id="A0A841H5U2"/>
<dbReference type="InterPro" id="IPR003439">
    <property type="entry name" value="ABC_transporter-like_ATP-bd"/>
</dbReference>
<dbReference type="PANTHER" id="PTHR43335:SF2">
    <property type="entry name" value="ABC TRANSPORTER, ATP-BINDING PROTEIN"/>
    <property type="match status" value="1"/>
</dbReference>
<comment type="similarity">
    <text evidence="1">Belongs to the ABC transporter superfamily.</text>
</comment>
<keyword evidence="2" id="KW-0813">Transport</keyword>
<dbReference type="GO" id="GO:0005524">
    <property type="term" value="F:ATP binding"/>
    <property type="evidence" value="ECO:0007669"/>
    <property type="project" value="UniProtKB-KW"/>
</dbReference>
<evidence type="ECO:0000313" key="8">
    <source>
        <dbReference type="Proteomes" id="UP000582837"/>
    </source>
</evidence>
<dbReference type="SUPFAM" id="SSF52540">
    <property type="entry name" value="P-loop containing nucleoside triphosphate hydrolases"/>
    <property type="match status" value="1"/>
</dbReference>